<evidence type="ECO:0000313" key="1">
    <source>
        <dbReference type="EMBL" id="MBB2191549.1"/>
    </source>
</evidence>
<dbReference type="AlphaFoldDB" id="A0A7W4PGF5"/>
<name>A0A7W4PGF5_9PROT</name>
<evidence type="ECO:0000313" key="2">
    <source>
        <dbReference type="Proteomes" id="UP000555756"/>
    </source>
</evidence>
<dbReference type="RefSeq" id="WP_183120673.1">
    <property type="nucleotide sequence ID" value="NZ_JABEQF010000018.1"/>
</dbReference>
<gene>
    <name evidence="1" type="ORF">HLH34_16555</name>
</gene>
<evidence type="ECO:0008006" key="3">
    <source>
        <dbReference type="Google" id="ProtNLM"/>
    </source>
</evidence>
<comment type="caution">
    <text evidence="1">The sequence shown here is derived from an EMBL/GenBank/DDBJ whole genome shotgun (WGS) entry which is preliminary data.</text>
</comment>
<protein>
    <recommendedName>
        <fullName evidence="3">Phosphatidate cytidylyltransferase</fullName>
    </recommendedName>
</protein>
<proteinExistence type="predicted"/>
<sequence>MNAPGRFDGSAAGRVARLLAGELVRPVSPSVTTFAARLVGQAPVMGVLFYGSALRQADPEGILDFYIVVERQSDWPRGRSAQVANALLPPNVEYHEQVVNGATIRAKVAIITIAQFRAMTGRRTVDTTLWARFCQPLRLVWVRDAAAADDILRCLVRAVAVAAWWAACLGPAEGTAERYWESLLERTYGAELRVESGTRPRSLLGGQEDRYRDLLTAAWTASGLSFSRQGAILRPDVSAGVRARALRRWRLRDTLGRPLNIARLAKAAFTFTGGARYVAWKIRRHTGIELALTPFSERHPLICLPWLLWTLRRAGLFRKRSRPPGA</sequence>
<dbReference type="EMBL" id="JABEQF010000018">
    <property type="protein sequence ID" value="MBB2191549.1"/>
    <property type="molecule type" value="Genomic_DNA"/>
</dbReference>
<accession>A0A7W4PGF5</accession>
<dbReference type="Proteomes" id="UP000555756">
    <property type="component" value="Unassembled WGS sequence"/>
</dbReference>
<keyword evidence="2" id="KW-1185">Reference proteome</keyword>
<reference evidence="1 2" key="1">
    <citation type="submission" date="2020-04" db="EMBL/GenBank/DDBJ databases">
        <title>Description of novel Gluconacetobacter.</title>
        <authorList>
            <person name="Sombolestani A."/>
        </authorList>
    </citation>
    <scope>NUCLEOTIDE SEQUENCE [LARGE SCALE GENOMIC DNA]</scope>
    <source>
        <strain evidence="1 2">LMG 21311</strain>
    </source>
</reference>
<organism evidence="1 2">
    <name type="scientific">Gluconacetobacter azotocaptans</name>
    <dbReference type="NCBI Taxonomy" id="142834"/>
    <lineage>
        <taxon>Bacteria</taxon>
        <taxon>Pseudomonadati</taxon>
        <taxon>Pseudomonadota</taxon>
        <taxon>Alphaproteobacteria</taxon>
        <taxon>Acetobacterales</taxon>
        <taxon>Acetobacteraceae</taxon>
        <taxon>Gluconacetobacter</taxon>
    </lineage>
</organism>